<reference evidence="1 2" key="1">
    <citation type="submission" date="2018-05" db="EMBL/GenBank/DDBJ databases">
        <title>Rhodohalobacter halophilus gen. nov., sp. nov., a moderately halophilic member of the family Balneolaceae.</title>
        <authorList>
            <person name="Liu Z.-W."/>
        </authorList>
    </citation>
    <scope>NUCLEOTIDE SEQUENCE [LARGE SCALE GENOMIC DNA]</scope>
    <source>
        <strain evidence="1 2">8A47</strain>
    </source>
</reference>
<keyword evidence="2" id="KW-1185">Reference proteome</keyword>
<organism evidence="1 2">
    <name type="scientific">Rhodohalobacter mucosus</name>
    <dbReference type="NCBI Taxonomy" id="2079485"/>
    <lineage>
        <taxon>Bacteria</taxon>
        <taxon>Pseudomonadati</taxon>
        <taxon>Balneolota</taxon>
        <taxon>Balneolia</taxon>
        <taxon>Balneolales</taxon>
        <taxon>Balneolaceae</taxon>
        <taxon>Rhodohalobacter</taxon>
    </lineage>
</organism>
<gene>
    <name evidence="1" type="ORF">DDZ15_05495</name>
</gene>
<accession>A0A316TVS1</accession>
<name>A0A316TVS1_9BACT</name>
<dbReference type="RefSeq" id="WP_109645942.1">
    <property type="nucleotide sequence ID" value="NZ_QGGB01000004.1"/>
</dbReference>
<evidence type="ECO:0000313" key="2">
    <source>
        <dbReference type="Proteomes" id="UP000245533"/>
    </source>
</evidence>
<evidence type="ECO:0000313" key="1">
    <source>
        <dbReference type="EMBL" id="PWN07255.1"/>
    </source>
</evidence>
<dbReference type="AlphaFoldDB" id="A0A316TVS1"/>
<dbReference type="EMBL" id="QGGB01000004">
    <property type="protein sequence ID" value="PWN07255.1"/>
    <property type="molecule type" value="Genomic_DNA"/>
</dbReference>
<evidence type="ECO:0008006" key="3">
    <source>
        <dbReference type="Google" id="ProtNLM"/>
    </source>
</evidence>
<sequence>MSRFSNIVASVLTVLIIAPGIMAQQPERNEVAENRDPRGAFLRSLAMPGWGHFYAGEQNRSRGLAHIGAEAVLIGSFFGLAVRGNRLENDILTLSSLNAGVELNGRNRAFRLAVGDFNSLEEYNDFQLRSRNWDRLFDDIPENRWQWNSTENRLRYRDLRQTRDRVRNQLPAIAGLMVVNRVISAISAYNRARKGLEGSTAHLIILPVSGNVKVDGAVARLQIRF</sequence>
<comment type="caution">
    <text evidence="1">The sequence shown here is derived from an EMBL/GenBank/DDBJ whole genome shotgun (WGS) entry which is preliminary data.</text>
</comment>
<dbReference type="OrthoDB" id="1524254at2"/>
<proteinExistence type="predicted"/>
<dbReference type="Proteomes" id="UP000245533">
    <property type="component" value="Unassembled WGS sequence"/>
</dbReference>
<protein>
    <recommendedName>
        <fullName evidence="3">DUF5683 domain-containing protein</fullName>
    </recommendedName>
</protein>